<dbReference type="InterPro" id="IPR001648">
    <property type="entry name" value="Ribosomal_bS18"/>
</dbReference>
<dbReference type="AlphaFoldDB" id="A0A2I4CTH2"/>
<evidence type="ECO:0000256" key="9">
    <source>
        <dbReference type="ARBA" id="ARBA00035130"/>
    </source>
</evidence>
<evidence type="ECO:0000256" key="5">
    <source>
        <dbReference type="ARBA" id="ARBA00022980"/>
    </source>
</evidence>
<dbReference type="STRING" id="52670.A0A2I4CTH2"/>
<evidence type="ECO:0000313" key="12">
    <source>
        <dbReference type="RefSeq" id="XP_013883293.1"/>
    </source>
</evidence>
<dbReference type="Pfam" id="PF01084">
    <property type="entry name" value="Ribosomal_S18"/>
    <property type="match status" value="1"/>
</dbReference>
<evidence type="ECO:0000256" key="2">
    <source>
        <dbReference type="ARBA" id="ARBA00006136"/>
    </source>
</evidence>
<evidence type="ECO:0000256" key="10">
    <source>
        <dbReference type="ARBA" id="ARBA00035515"/>
    </source>
</evidence>
<evidence type="ECO:0000313" key="11">
    <source>
        <dbReference type="Proteomes" id="UP000192220"/>
    </source>
</evidence>
<gene>
    <name evidence="12" type="primary">mrps18b</name>
</gene>
<dbReference type="FunCoup" id="A0A2I4CTH2">
    <property type="interactions" value="849"/>
</dbReference>
<evidence type="ECO:0000256" key="8">
    <source>
        <dbReference type="ARBA" id="ARBA00032055"/>
    </source>
</evidence>
<comment type="similarity">
    <text evidence="2">Belongs to the bacterial ribosomal protein bS18 family. Mitochondrion-specific ribosomal protein mS40 subfamily.</text>
</comment>
<keyword evidence="6" id="KW-0496">Mitochondrion</keyword>
<dbReference type="OrthoDB" id="21463at2759"/>
<keyword evidence="3" id="KW-0597">Phosphoprotein</keyword>
<keyword evidence="7" id="KW-0687">Ribonucleoprotein</keyword>
<proteinExistence type="inferred from homology"/>
<evidence type="ECO:0000256" key="4">
    <source>
        <dbReference type="ARBA" id="ARBA00022946"/>
    </source>
</evidence>
<dbReference type="PANTHER" id="PTHR13329">
    <property type="entry name" value="MITOCHONDRIAL RIBOSOMAL PROTEIN S18B"/>
    <property type="match status" value="1"/>
</dbReference>
<sequence length="247" mass="28546">MAASVNAFSKVFCRVLPSFSRPFRHYQSCLQKLPLKPSCPAPVLFVQSNQFFCKAASLQCETTAEPEEKPSRYQDKPWDYLESEEYIERYGTSPVWRGYRRNHKGSIPPQKTRLTCIRGKKICGNPCPICRDPDVIVHHQNVKLLQQFICPHSGEVYDATYTGVCRKQQKMLNRAIQKARDQGLLSFQIPHVDFSGQDYSNTHDAVGYTPPPSSTSAETWYTWYRKITPDPNEVAKIRKMYKPYLKR</sequence>
<dbReference type="GO" id="GO:0032543">
    <property type="term" value="P:mitochondrial translation"/>
    <property type="evidence" value="ECO:0007669"/>
    <property type="project" value="InterPro"/>
</dbReference>
<keyword evidence="11" id="KW-1185">Reference proteome</keyword>
<dbReference type="CTD" id="28973"/>
<dbReference type="GeneID" id="106531897"/>
<dbReference type="PANTHER" id="PTHR13329:SF2">
    <property type="entry name" value="SMALL RIBOSOMAL SUBUNIT PROTEIN MS40"/>
    <property type="match status" value="1"/>
</dbReference>
<name>A0A2I4CTH2_AUSLI</name>
<dbReference type="GO" id="GO:0003735">
    <property type="term" value="F:structural constituent of ribosome"/>
    <property type="evidence" value="ECO:0007669"/>
    <property type="project" value="InterPro"/>
</dbReference>
<organism evidence="11 12">
    <name type="scientific">Austrofundulus limnaeus</name>
    <name type="common">Annual killifish</name>
    <dbReference type="NCBI Taxonomy" id="52670"/>
    <lineage>
        <taxon>Eukaryota</taxon>
        <taxon>Metazoa</taxon>
        <taxon>Chordata</taxon>
        <taxon>Craniata</taxon>
        <taxon>Vertebrata</taxon>
        <taxon>Euteleostomi</taxon>
        <taxon>Actinopterygii</taxon>
        <taxon>Neopterygii</taxon>
        <taxon>Teleostei</taxon>
        <taxon>Neoteleostei</taxon>
        <taxon>Acanthomorphata</taxon>
        <taxon>Ovalentaria</taxon>
        <taxon>Atherinomorphae</taxon>
        <taxon>Cyprinodontiformes</taxon>
        <taxon>Rivulidae</taxon>
        <taxon>Austrofundulus</taxon>
    </lineage>
</organism>
<keyword evidence="5" id="KW-0689">Ribosomal protein</keyword>
<evidence type="ECO:0000256" key="7">
    <source>
        <dbReference type="ARBA" id="ARBA00023274"/>
    </source>
</evidence>
<dbReference type="Gene3D" id="4.10.640.10">
    <property type="entry name" value="Ribosomal protein S18"/>
    <property type="match status" value="1"/>
</dbReference>
<dbReference type="FunFam" id="4.10.640.10:FF:000008">
    <property type="entry name" value="28S ribosomal protein S18b, mitochondrial"/>
    <property type="match status" value="1"/>
</dbReference>
<evidence type="ECO:0000256" key="3">
    <source>
        <dbReference type="ARBA" id="ARBA00022553"/>
    </source>
</evidence>
<dbReference type="KEGG" id="alim:106531897"/>
<dbReference type="InParanoid" id="A0A2I4CTH2"/>
<dbReference type="RefSeq" id="XP_013883293.1">
    <property type="nucleotide sequence ID" value="XM_014027839.1"/>
</dbReference>
<dbReference type="InterPro" id="IPR040054">
    <property type="entry name" value="MRPS18B"/>
</dbReference>
<accession>A0A2I4CTH2</accession>
<protein>
    <recommendedName>
        <fullName evidence="9">Small ribosomal subunit protein mS40</fullName>
    </recommendedName>
    <alternativeName>
        <fullName evidence="8">28S ribosomal protein S18-2, mitochondrial</fullName>
    </alternativeName>
    <alternativeName>
        <fullName evidence="10">28S ribosomal protein S18b, mitochondrial</fullName>
    </alternativeName>
</protein>
<keyword evidence="4" id="KW-0809">Transit peptide</keyword>
<dbReference type="GO" id="GO:0005763">
    <property type="term" value="C:mitochondrial small ribosomal subunit"/>
    <property type="evidence" value="ECO:0007669"/>
    <property type="project" value="UniProtKB-ARBA"/>
</dbReference>
<dbReference type="InterPro" id="IPR036870">
    <property type="entry name" value="Ribosomal_bS18_sf"/>
</dbReference>
<evidence type="ECO:0000256" key="6">
    <source>
        <dbReference type="ARBA" id="ARBA00023128"/>
    </source>
</evidence>
<comment type="subcellular location">
    <subcellularLocation>
        <location evidence="1">Mitochondrion</location>
    </subcellularLocation>
</comment>
<dbReference type="SUPFAM" id="SSF46911">
    <property type="entry name" value="Ribosomal protein S18"/>
    <property type="match status" value="1"/>
</dbReference>
<dbReference type="Proteomes" id="UP000192220">
    <property type="component" value="Unplaced"/>
</dbReference>
<evidence type="ECO:0000256" key="1">
    <source>
        <dbReference type="ARBA" id="ARBA00004173"/>
    </source>
</evidence>
<reference evidence="12" key="1">
    <citation type="submission" date="2025-08" db="UniProtKB">
        <authorList>
            <consortium name="RefSeq"/>
        </authorList>
    </citation>
    <scope>IDENTIFICATION</scope>
    <source>
        <strain evidence="12">Quisiro</strain>
        <tissue evidence="12">Liver</tissue>
    </source>
</reference>